<name>A0ABV2J4H5_9HYPH</name>
<proteinExistence type="inferred from homology"/>
<dbReference type="PANTHER" id="PTHR30466:SF11">
    <property type="entry name" value="FLAVIN-DEPENDENT MONOOXYGENASE, REDUCTASE SUBUNIT HSAB"/>
    <property type="match status" value="1"/>
</dbReference>
<dbReference type="SUPFAM" id="SSF50475">
    <property type="entry name" value="FMN-binding split barrel"/>
    <property type="match status" value="1"/>
</dbReference>
<keyword evidence="5" id="KW-1185">Reference proteome</keyword>
<dbReference type="PANTHER" id="PTHR30466">
    <property type="entry name" value="FLAVIN REDUCTASE"/>
    <property type="match status" value="1"/>
</dbReference>
<dbReference type="SMART" id="SM00903">
    <property type="entry name" value="Flavin_Reduct"/>
    <property type="match status" value="1"/>
</dbReference>
<evidence type="ECO:0000256" key="1">
    <source>
        <dbReference type="ARBA" id="ARBA00008898"/>
    </source>
</evidence>
<reference evidence="4 5" key="1">
    <citation type="submission" date="2024-06" db="EMBL/GenBank/DDBJ databases">
        <title>Genomic Encyclopedia of Type Strains, Phase IV (KMG-IV): sequencing the most valuable type-strain genomes for metagenomic binning, comparative biology and taxonomic classification.</title>
        <authorList>
            <person name="Goeker M."/>
        </authorList>
    </citation>
    <scope>NUCLEOTIDE SEQUENCE [LARGE SCALE GENOMIC DNA]</scope>
    <source>
        <strain evidence="4 5">DSM 29780</strain>
    </source>
</reference>
<organism evidence="4 5">
    <name type="scientific">Rhizobium aquaticum</name>
    <dbReference type="NCBI Taxonomy" id="1549636"/>
    <lineage>
        <taxon>Bacteria</taxon>
        <taxon>Pseudomonadati</taxon>
        <taxon>Pseudomonadota</taxon>
        <taxon>Alphaproteobacteria</taxon>
        <taxon>Hyphomicrobiales</taxon>
        <taxon>Rhizobiaceae</taxon>
        <taxon>Rhizobium/Agrobacterium group</taxon>
        <taxon>Rhizobium</taxon>
    </lineage>
</organism>
<protein>
    <submittedName>
        <fullName evidence="4">Flavin reductase (DIM6/NTAB) family NADH-FMN oxidoreductase RutF</fullName>
    </submittedName>
</protein>
<comment type="caution">
    <text evidence="4">The sequence shown here is derived from an EMBL/GenBank/DDBJ whole genome shotgun (WGS) entry which is preliminary data.</text>
</comment>
<sequence>MITAAKVERVPEQIFVSGESDARQLRSALGAFTTGVAVVTVMGVDGPTGITVNSFASVSLTPPLVLWSIDRNSARHGLFTGADHSVIHILDAEQVDIMRRFTRGGAGFQGLDWSLNDHGAPMIHNTLARFECARASLHDEGDHTILIARVLRAAHREGEPLCFSRGSFGRFARHAA</sequence>
<dbReference type="Proteomes" id="UP001549047">
    <property type="component" value="Unassembled WGS sequence"/>
</dbReference>
<keyword evidence="2" id="KW-0560">Oxidoreductase</keyword>
<evidence type="ECO:0000256" key="2">
    <source>
        <dbReference type="ARBA" id="ARBA00023002"/>
    </source>
</evidence>
<gene>
    <name evidence="4" type="ORF">ABID16_003107</name>
</gene>
<dbReference type="Gene3D" id="2.30.110.10">
    <property type="entry name" value="Electron Transport, Fmn-binding Protein, Chain A"/>
    <property type="match status" value="1"/>
</dbReference>
<accession>A0ABV2J4H5</accession>
<feature type="domain" description="Flavin reductase like" evidence="3">
    <location>
        <begin position="29"/>
        <end position="170"/>
    </location>
</feature>
<evidence type="ECO:0000313" key="5">
    <source>
        <dbReference type="Proteomes" id="UP001549047"/>
    </source>
</evidence>
<dbReference type="EMBL" id="JBEPMB010000005">
    <property type="protein sequence ID" value="MET3614764.1"/>
    <property type="molecule type" value="Genomic_DNA"/>
</dbReference>
<dbReference type="InterPro" id="IPR012349">
    <property type="entry name" value="Split_barrel_FMN-bd"/>
</dbReference>
<dbReference type="Pfam" id="PF01613">
    <property type="entry name" value="Flavin_Reduct"/>
    <property type="match status" value="1"/>
</dbReference>
<evidence type="ECO:0000313" key="4">
    <source>
        <dbReference type="EMBL" id="MET3614764.1"/>
    </source>
</evidence>
<dbReference type="InterPro" id="IPR002563">
    <property type="entry name" value="Flavin_Rdtase-like_dom"/>
</dbReference>
<dbReference type="InterPro" id="IPR050268">
    <property type="entry name" value="NADH-dep_flavin_reductase"/>
</dbReference>
<comment type="similarity">
    <text evidence="1">Belongs to the non-flavoprotein flavin reductase family.</text>
</comment>
<evidence type="ECO:0000259" key="3">
    <source>
        <dbReference type="SMART" id="SM00903"/>
    </source>
</evidence>